<feature type="domain" description="RING-type" evidence="21">
    <location>
        <begin position="485"/>
        <end position="524"/>
    </location>
</feature>
<evidence type="ECO:0000256" key="5">
    <source>
        <dbReference type="ARBA" id="ARBA00022490"/>
    </source>
</evidence>
<evidence type="ECO:0000256" key="8">
    <source>
        <dbReference type="ARBA" id="ARBA00022679"/>
    </source>
</evidence>
<evidence type="ECO:0000256" key="10">
    <source>
        <dbReference type="ARBA" id="ARBA00022771"/>
    </source>
</evidence>
<dbReference type="InterPro" id="IPR052443">
    <property type="entry name" value="E3_ubiq-ligase_RNF220-like"/>
</dbReference>
<dbReference type="FunFam" id="3.30.40.10:FF:000195">
    <property type="entry name" value="E3 ubiquitin-protein ligase RNF220"/>
    <property type="match status" value="1"/>
</dbReference>
<evidence type="ECO:0000256" key="7">
    <source>
        <dbReference type="ARBA" id="ARBA00022553"/>
    </source>
</evidence>
<comment type="catalytic activity">
    <reaction evidence="1">
        <text>S-ubiquitinyl-[E2 ubiquitin-conjugating enzyme]-L-cysteine + [acceptor protein]-L-lysine = [E2 ubiquitin-conjugating enzyme]-L-cysteine + N(6)-ubiquitinyl-[acceptor protein]-L-lysine.</text>
        <dbReference type="EC" id="2.3.2.27"/>
    </reaction>
</comment>
<dbReference type="GO" id="GO:0061630">
    <property type="term" value="F:ubiquitin protein ligase activity"/>
    <property type="evidence" value="ECO:0007669"/>
    <property type="project" value="UniProtKB-EC"/>
</dbReference>
<dbReference type="SUPFAM" id="SSF57850">
    <property type="entry name" value="RING/U-box"/>
    <property type="match status" value="1"/>
</dbReference>
<feature type="region of interest" description="Disordered" evidence="20">
    <location>
        <begin position="223"/>
        <end position="242"/>
    </location>
</feature>
<evidence type="ECO:0000256" key="3">
    <source>
        <dbReference type="ARBA" id="ARBA00004906"/>
    </source>
</evidence>
<evidence type="ECO:0000256" key="9">
    <source>
        <dbReference type="ARBA" id="ARBA00022723"/>
    </source>
</evidence>
<evidence type="ECO:0000256" key="11">
    <source>
        <dbReference type="ARBA" id="ARBA00022786"/>
    </source>
</evidence>
<evidence type="ECO:0000256" key="1">
    <source>
        <dbReference type="ARBA" id="ARBA00000900"/>
    </source>
</evidence>
<keyword evidence="13" id="KW-0832">Ubl conjugation</keyword>
<evidence type="ECO:0000256" key="6">
    <source>
        <dbReference type="ARBA" id="ARBA00022499"/>
    </source>
</evidence>
<evidence type="ECO:0000256" key="15">
    <source>
        <dbReference type="ARBA" id="ARBA00063526"/>
    </source>
</evidence>
<dbReference type="CDD" id="cd16563">
    <property type="entry name" value="RING-HC_RNF220"/>
    <property type="match status" value="1"/>
</dbReference>
<dbReference type="InterPro" id="IPR001841">
    <property type="entry name" value="Znf_RING"/>
</dbReference>
<dbReference type="PANTHER" id="PTHR13459">
    <property type="entry name" value="E3 UBIQUITIN-PROTEIN LIGASE RNF220 ISOFORM X1"/>
    <property type="match status" value="1"/>
</dbReference>
<accession>A0A811Z8H0</accession>
<evidence type="ECO:0000256" key="20">
    <source>
        <dbReference type="SAM" id="MobiDB-lite"/>
    </source>
</evidence>
<dbReference type="InterPro" id="IPR031824">
    <property type="entry name" value="RNF220_mid"/>
</dbReference>
<evidence type="ECO:0000256" key="2">
    <source>
        <dbReference type="ARBA" id="ARBA00004496"/>
    </source>
</evidence>
<proteinExistence type="predicted"/>
<keyword evidence="9" id="KW-0479">Metal-binding</keyword>
<comment type="subunit">
    <text evidence="15">Interacts with SIN3B. Interacts with CTNNB1 (via Armadillo repeats 2-8). Interacts with USP7 (via MATH domain).</text>
</comment>
<dbReference type="GO" id="GO:0008270">
    <property type="term" value="F:zinc ion binding"/>
    <property type="evidence" value="ECO:0007669"/>
    <property type="project" value="UniProtKB-KW"/>
</dbReference>
<gene>
    <name evidence="22" type="ORF">NYPRO_LOCUS17187</name>
</gene>
<dbReference type="Proteomes" id="UP000645828">
    <property type="component" value="Unassembled WGS sequence"/>
</dbReference>
<dbReference type="Gene3D" id="3.30.40.10">
    <property type="entry name" value="Zinc/RING finger domain, C3HC4 (zinc finger)"/>
    <property type="match status" value="1"/>
</dbReference>
<keyword evidence="7" id="KW-0597">Phosphoprotein</keyword>
<dbReference type="EMBL" id="CAJHUB010000757">
    <property type="protein sequence ID" value="CAD7684394.1"/>
    <property type="molecule type" value="Genomic_DNA"/>
</dbReference>
<evidence type="ECO:0000256" key="16">
    <source>
        <dbReference type="ARBA" id="ARBA00067773"/>
    </source>
</evidence>
<evidence type="ECO:0000256" key="14">
    <source>
        <dbReference type="ARBA" id="ARBA00023054"/>
    </source>
</evidence>
<evidence type="ECO:0000256" key="17">
    <source>
        <dbReference type="ARBA" id="ARBA00079756"/>
    </source>
</evidence>
<dbReference type="PROSITE" id="PS50089">
    <property type="entry name" value="ZF_RING_2"/>
    <property type="match status" value="1"/>
</dbReference>
<dbReference type="InterPro" id="IPR013083">
    <property type="entry name" value="Znf_RING/FYVE/PHD"/>
</dbReference>
<evidence type="ECO:0000256" key="19">
    <source>
        <dbReference type="PROSITE-ProRule" id="PRU00175"/>
    </source>
</evidence>
<keyword evidence="14" id="KW-0175">Coiled coil</keyword>
<evidence type="ECO:0000313" key="22">
    <source>
        <dbReference type="EMBL" id="CAD7684394.1"/>
    </source>
</evidence>
<keyword evidence="8" id="KW-0808">Transferase</keyword>
<keyword evidence="6" id="KW-1017">Isopeptide bond</keyword>
<dbReference type="GO" id="GO:0006513">
    <property type="term" value="P:protein monoubiquitination"/>
    <property type="evidence" value="ECO:0007669"/>
    <property type="project" value="UniProtKB-ARBA"/>
</dbReference>
<evidence type="ECO:0000256" key="4">
    <source>
        <dbReference type="ARBA" id="ARBA00012483"/>
    </source>
</evidence>
<dbReference type="InterPro" id="IPR040178">
    <property type="entry name" value="RNF220_RING"/>
</dbReference>
<reference evidence="22" key="1">
    <citation type="submission" date="2020-12" db="EMBL/GenBank/DDBJ databases">
        <authorList>
            <consortium name="Molecular Ecology Group"/>
        </authorList>
    </citation>
    <scope>NUCLEOTIDE SEQUENCE</scope>
    <source>
        <strain evidence="22">TBG_1078</strain>
    </source>
</reference>
<keyword evidence="23" id="KW-1185">Reference proteome</keyword>
<evidence type="ECO:0000313" key="23">
    <source>
        <dbReference type="Proteomes" id="UP000645828"/>
    </source>
</evidence>
<evidence type="ECO:0000259" key="21">
    <source>
        <dbReference type="PROSITE" id="PS50089"/>
    </source>
</evidence>
<keyword evidence="12" id="KW-0862">Zinc</keyword>
<name>A0A811Z8H0_NYCPR</name>
<evidence type="ECO:0000256" key="13">
    <source>
        <dbReference type="ARBA" id="ARBA00022843"/>
    </source>
</evidence>
<dbReference type="GO" id="GO:0005737">
    <property type="term" value="C:cytoplasm"/>
    <property type="evidence" value="ECO:0007669"/>
    <property type="project" value="UniProtKB-SubCell"/>
</dbReference>
<dbReference type="EC" id="2.3.2.27" evidence="4"/>
<evidence type="ECO:0000256" key="12">
    <source>
        <dbReference type="ARBA" id="ARBA00022833"/>
    </source>
</evidence>
<comment type="subcellular location">
    <subcellularLocation>
        <location evidence="2">Cytoplasm</location>
    </subcellularLocation>
</comment>
<comment type="caution">
    <text evidence="22">The sequence shown here is derived from an EMBL/GenBank/DDBJ whole genome shotgun (WGS) entry which is preliminary data.</text>
</comment>
<dbReference type="AlphaFoldDB" id="A0A811Z8H0"/>
<protein>
    <recommendedName>
        <fullName evidence="16">E3 ubiquitin-protein ligase RNF220</fullName>
        <ecNumber evidence="4">2.3.2.27</ecNumber>
    </recommendedName>
    <alternativeName>
        <fullName evidence="18">RING finger protein 220</fullName>
    </alternativeName>
    <alternativeName>
        <fullName evidence="17">RING-type E3 ubiquitin transferase RNF220</fullName>
    </alternativeName>
</protein>
<sequence>MDLHRAAFKMENSSYLPNPLASPALMVLASTAEASRDASIPCQQPRPFGVPVSVDKDVHIPFTNGSYTFASMYHRQGGVPGTFANRDFPPSLLHLHPQFAPPNLDCTPISMLNHSGVGAFRPFASTEDRESYQSAFTPAKRLKNCHDTESPHLRFSDADGKEYDFGTQLPSSSPGSLKVDDTGKKIFAVSGLISDREASSSPEDRNDRCKYFGSLLLSASIKREGESPTASPHSSATDDLHHSDRYQTFLRVRANRQTRLNARIGKMKRRKQDEGQVCPLCNRPLAGSEQEMSRHVEHCLSKREGSCVAEDDAVDIEHENSNRFEEYEWCGQKRIRATTLLEGGFRGSGFVMCSGKENPDSDADLDVDGDDTLEYGKPQYTEADVIPCTGEEPGEAKEREALRGAVLNGGPPSTRITPEFSKWASDEMPSTSNGESSKQEAMQKTCKNSDIEKITEDSAVTTFEALKARVRELERQLSRGDRYKCLICMDSYSMPLTSIQCWHVHCEECWLRTLGAKKLCPQCNTITAPGDLRRIYL</sequence>
<dbReference type="Pfam" id="PF15926">
    <property type="entry name" value="RNF220"/>
    <property type="match status" value="1"/>
</dbReference>
<dbReference type="PANTHER" id="PTHR13459:SF3">
    <property type="entry name" value="E3 UBIQUITIN-PROTEIN LIGASE RNF220"/>
    <property type="match status" value="1"/>
</dbReference>
<keyword evidence="11" id="KW-0833">Ubl conjugation pathway</keyword>
<evidence type="ECO:0000256" key="18">
    <source>
        <dbReference type="ARBA" id="ARBA00083046"/>
    </source>
</evidence>
<keyword evidence="10 19" id="KW-0863">Zinc-finger</keyword>
<dbReference type="Pfam" id="PF13923">
    <property type="entry name" value="zf-C3HC4_2"/>
    <property type="match status" value="1"/>
</dbReference>
<comment type="pathway">
    <text evidence="3">Protein modification; protein ubiquitination.</text>
</comment>
<keyword evidence="5" id="KW-0963">Cytoplasm</keyword>
<organism evidence="22 23">
    <name type="scientific">Nyctereutes procyonoides</name>
    <name type="common">Raccoon dog</name>
    <name type="synonym">Canis procyonoides</name>
    <dbReference type="NCBI Taxonomy" id="34880"/>
    <lineage>
        <taxon>Eukaryota</taxon>
        <taxon>Metazoa</taxon>
        <taxon>Chordata</taxon>
        <taxon>Craniata</taxon>
        <taxon>Vertebrata</taxon>
        <taxon>Euteleostomi</taxon>
        <taxon>Mammalia</taxon>
        <taxon>Eutheria</taxon>
        <taxon>Laurasiatheria</taxon>
        <taxon>Carnivora</taxon>
        <taxon>Caniformia</taxon>
        <taxon>Canidae</taxon>
        <taxon>Nyctereutes</taxon>
    </lineage>
</organism>